<keyword evidence="10" id="KW-0539">Nucleus</keyword>
<dbReference type="SMART" id="SM00320">
    <property type="entry name" value="WD40"/>
    <property type="match status" value="4"/>
</dbReference>
<dbReference type="Pfam" id="PF00400">
    <property type="entry name" value="WD40"/>
    <property type="match status" value="3"/>
</dbReference>
<dbReference type="SUPFAM" id="SSF50978">
    <property type="entry name" value="WD40 repeat-like"/>
    <property type="match status" value="1"/>
</dbReference>
<keyword evidence="8" id="KW-0811">Translocation</keyword>
<feature type="repeat" description="WD" evidence="11">
    <location>
        <begin position="55"/>
        <end position="89"/>
    </location>
</feature>
<evidence type="ECO:0000256" key="10">
    <source>
        <dbReference type="ARBA" id="ARBA00023242"/>
    </source>
</evidence>
<dbReference type="PANTHER" id="PTHR11024">
    <property type="entry name" value="NUCLEAR PORE COMPLEX PROTEIN SEC13 / SEH1 FAMILY MEMBER"/>
    <property type="match status" value="1"/>
</dbReference>
<keyword evidence="14" id="KW-1185">Reference proteome</keyword>
<dbReference type="InterPro" id="IPR020472">
    <property type="entry name" value="WD40_PAC1"/>
</dbReference>
<evidence type="ECO:0000256" key="6">
    <source>
        <dbReference type="ARBA" id="ARBA00022816"/>
    </source>
</evidence>
<dbReference type="GO" id="GO:0005198">
    <property type="term" value="F:structural molecule activity"/>
    <property type="evidence" value="ECO:0007669"/>
    <property type="project" value="InterPro"/>
</dbReference>
<keyword evidence="4 11" id="KW-0853">WD repeat</keyword>
<keyword evidence="5" id="KW-0677">Repeat</keyword>
<reference evidence="13" key="1">
    <citation type="journal article" date="2020" name="Stud. Mycol.">
        <title>101 Dothideomycetes genomes: a test case for predicting lifestyles and emergence of pathogens.</title>
        <authorList>
            <person name="Haridas S."/>
            <person name="Albert R."/>
            <person name="Binder M."/>
            <person name="Bloem J."/>
            <person name="Labutti K."/>
            <person name="Salamov A."/>
            <person name="Andreopoulos B."/>
            <person name="Baker S."/>
            <person name="Barry K."/>
            <person name="Bills G."/>
            <person name="Bluhm B."/>
            <person name="Cannon C."/>
            <person name="Castanera R."/>
            <person name="Culley D."/>
            <person name="Daum C."/>
            <person name="Ezra D."/>
            <person name="Gonzalez J."/>
            <person name="Henrissat B."/>
            <person name="Kuo A."/>
            <person name="Liang C."/>
            <person name="Lipzen A."/>
            <person name="Lutzoni F."/>
            <person name="Magnuson J."/>
            <person name="Mondo S."/>
            <person name="Nolan M."/>
            <person name="Ohm R."/>
            <person name="Pangilinan J."/>
            <person name="Park H.-J."/>
            <person name="Ramirez L."/>
            <person name="Alfaro M."/>
            <person name="Sun H."/>
            <person name="Tritt A."/>
            <person name="Yoshinaga Y."/>
            <person name="Zwiers L.-H."/>
            <person name="Turgeon B."/>
            <person name="Goodwin S."/>
            <person name="Spatafora J."/>
            <person name="Crous P."/>
            <person name="Grigoriev I."/>
        </authorList>
    </citation>
    <scope>NUCLEOTIDE SEQUENCE</scope>
    <source>
        <strain evidence="13">CBS 480.64</strain>
    </source>
</reference>
<feature type="repeat" description="WD" evidence="11">
    <location>
        <begin position="9"/>
        <end position="41"/>
    </location>
</feature>
<accession>A0A6A7CDR1</accession>
<dbReference type="GO" id="GO:0015031">
    <property type="term" value="P:protein transport"/>
    <property type="evidence" value="ECO:0007669"/>
    <property type="project" value="UniProtKB-KW"/>
</dbReference>
<comment type="subcellular location">
    <subcellularLocation>
        <location evidence="1">Nucleus</location>
        <location evidence="1">Nuclear pore complex</location>
    </subcellularLocation>
</comment>
<proteinExistence type="inferred from homology"/>
<keyword evidence="3" id="KW-0813">Transport</keyword>
<dbReference type="OrthoDB" id="5566198at2759"/>
<dbReference type="GO" id="GO:0034198">
    <property type="term" value="P:cellular response to amino acid starvation"/>
    <property type="evidence" value="ECO:0007669"/>
    <property type="project" value="TreeGrafter"/>
</dbReference>
<evidence type="ECO:0000256" key="3">
    <source>
        <dbReference type="ARBA" id="ARBA00022448"/>
    </source>
</evidence>
<name>A0A6A7CDR1_9PEZI</name>
<dbReference type="EMBL" id="MU005957">
    <property type="protein sequence ID" value="KAF2864488.1"/>
    <property type="molecule type" value="Genomic_DNA"/>
</dbReference>
<organism evidence="13 14">
    <name type="scientific">Piedraia hortae CBS 480.64</name>
    <dbReference type="NCBI Taxonomy" id="1314780"/>
    <lineage>
        <taxon>Eukaryota</taxon>
        <taxon>Fungi</taxon>
        <taxon>Dikarya</taxon>
        <taxon>Ascomycota</taxon>
        <taxon>Pezizomycotina</taxon>
        <taxon>Dothideomycetes</taxon>
        <taxon>Dothideomycetidae</taxon>
        <taxon>Capnodiales</taxon>
        <taxon>Piedraiaceae</taxon>
        <taxon>Piedraia</taxon>
    </lineage>
</organism>
<dbReference type="AlphaFoldDB" id="A0A6A7CDR1"/>
<dbReference type="InterPro" id="IPR037363">
    <property type="entry name" value="Sec13/Seh1_fam"/>
</dbReference>
<dbReference type="PANTHER" id="PTHR11024:SF3">
    <property type="entry name" value="NUCLEOPORIN SEH1"/>
    <property type="match status" value="1"/>
</dbReference>
<evidence type="ECO:0000256" key="12">
    <source>
        <dbReference type="SAM" id="MobiDB-lite"/>
    </source>
</evidence>
<dbReference type="PROSITE" id="PS50294">
    <property type="entry name" value="WD_REPEATS_REGION"/>
    <property type="match status" value="2"/>
</dbReference>
<dbReference type="GO" id="GO:0051028">
    <property type="term" value="P:mRNA transport"/>
    <property type="evidence" value="ECO:0007669"/>
    <property type="project" value="UniProtKB-KW"/>
</dbReference>
<dbReference type="PROSITE" id="PS50082">
    <property type="entry name" value="WD_REPEATS_2"/>
    <property type="match status" value="3"/>
</dbReference>
<dbReference type="Proteomes" id="UP000799421">
    <property type="component" value="Unassembled WGS sequence"/>
</dbReference>
<keyword evidence="9" id="KW-0906">Nuclear pore complex</keyword>
<evidence type="ECO:0000313" key="13">
    <source>
        <dbReference type="EMBL" id="KAF2864488.1"/>
    </source>
</evidence>
<evidence type="ECO:0000256" key="1">
    <source>
        <dbReference type="ARBA" id="ARBA00004567"/>
    </source>
</evidence>
<evidence type="ECO:0000256" key="4">
    <source>
        <dbReference type="ARBA" id="ARBA00022574"/>
    </source>
</evidence>
<evidence type="ECO:0000256" key="8">
    <source>
        <dbReference type="ARBA" id="ARBA00023010"/>
    </source>
</evidence>
<evidence type="ECO:0000256" key="7">
    <source>
        <dbReference type="ARBA" id="ARBA00022927"/>
    </source>
</evidence>
<feature type="repeat" description="WD" evidence="11">
    <location>
        <begin position="316"/>
        <end position="357"/>
    </location>
</feature>
<dbReference type="GO" id="GO:0031080">
    <property type="term" value="C:nuclear pore outer ring"/>
    <property type="evidence" value="ECO:0007669"/>
    <property type="project" value="TreeGrafter"/>
</dbReference>
<evidence type="ECO:0000256" key="5">
    <source>
        <dbReference type="ARBA" id="ARBA00022737"/>
    </source>
</evidence>
<dbReference type="InterPro" id="IPR001680">
    <property type="entry name" value="WD40_rpt"/>
</dbReference>
<comment type="similarity">
    <text evidence="2">Belongs to the WD repeat SEC13 family.</text>
</comment>
<keyword evidence="6" id="KW-0509">mRNA transport</keyword>
<gene>
    <name evidence="13" type="ORF">K470DRAFT_208385</name>
</gene>
<feature type="region of interest" description="Disordered" evidence="12">
    <location>
        <begin position="280"/>
        <end position="303"/>
    </location>
</feature>
<dbReference type="GO" id="GO:1904263">
    <property type="term" value="P:positive regulation of TORC1 signaling"/>
    <property type="evidence" value="ECO:0007669"/>
    <property type="project" value="TreeGrafter"/>
</dbReference>
<evidence type="ECO:0000256" key="9">
    <source>
        <dbReference type="ARBA" id="ARBA00023132"/>
    </source>
</evidence>
<evidence type="ECO:0000256" key="2">
    <source>
        <dbReference type="ARBA" id="ARBA00010102"/>
    </source>
</evidence>
<dbReference type="InterPro" id="IPR015943">
    <property type="entry name" value="WD40/YVTN_repeat-like_dom_sf"/>
</dbReference>
<evidence type="ECO:0000313" key="14">
    <source>
        <dbReference type="Proteomes" id="UP000799421"/>
    </source>
</evidence>
<protein>
    <submittedName>
        <fullName evidence="13">WD40 repeat-like protein</fullName>
    </submittedName>
</protein>
<sequence length="363" mass="39806">MEQEFHRFFHGHNDLVLAVSYNAYGTRLATASSDHRVRVWDRNDQTGKWDIAEAWTAHDAEVMDIKWAGPYVGEIIGTVGEDGLVRLWQELPDKSGRRFRKIYEHVSPTDMPYMSLDFKNVGCSVFLALFTADGHLSVLEPEDGEKLTSWRSMWAEHISKAPLGGEEAGFRLCWHAEKLPAWPAVLAGLDRKSMGVAVTAGDTVKVFRTDAERKWYLAATLEGAKGLVRDVSWANGSMRGFDLIATASKDGCVRIYELHTPGEGTLCTVTSTVQSTAMKPRSGIGTGLAGGARGRRDDNADSPGAIKQEAELVAEWETHNGAPWRVTWSPAGDVLVSGGDDGVVRMWKKANGKWLAAAEVGDC</sequence>
<keyword evidence="7" id="KW-0653">Protein transport</keyword>
<dbReference type="PRINTS" id="PR00320">
    <property type="entry name" value="GPROTEINBRPT"/>
</dbReference>
<dbReference type="GO" id="GO:0035859">
    <property type="term" value="C:Seh1-associated complex"/>
    <property type="evidence" value="ECO:0007669"/>
    <property type="project" value="TreeGrafter"/>
</dbReference>
<dbReference type="InterPro" id="IPR036322">
    <property type="entry name" value="WD40_repeat_dom_sf"/>
</dbReference>
<evidence type="ECO:0000256" key="11">
    <source>
        <dbReference type="PROSITE-ProRule" id="PRU00221"/>
    </source>
</evidence>
<dbReference type="Gene3D" id="2.130.10.10">
    <property type="entry name" value="YVTN repeat-like/Quinoprotein amine dehydrogenase"/>
    <property type="match status" value="1"/>
</dbReference>